<name>A0ACD4CWK3_9HYPH</name>
<dbReference type="EMBL" id="CP104971">
    <property type="protein sequence ID" value="UXN57956.1"/>
    <property type="molecule type" value="Genomic_DNA"/>
</dbReference>
<geneLocation type="plasmid" evidence="1 2">
    <name>p_unnamed2</name>
</geneLocation>
<evidence type="ECO:0000313" key="2">
    <source>
        <dbReference type="Proteomes" id="UP001061991"/>
    </source>
</evidence>
<accession>A0ACD4CWK3</accession>
<proteinExistence type="predicted"/>
<keyword evidence="1" id="KW-0614">Plasmid</keyword>
<evidence type="ECO:0000313" key="1">
    <source>
        <dbReference type="EMBL" id="UXN57956.1"/>
    </source>
</evidence>
<reference evidence="1" key="1">
    <citation type="submission" date="2022-09" db="EMBL/GenBank/DDBJ databases">
        <title>Interaction between co-microsymbionts with complementary sets of symbiotic genes in legume-rhizobium systems.</title>
        <authorList>
            <person name="Safronova V."/>
            <person name="Sazanova A."/>
            <person name="Afonin A."/>
            <person name="Chirak E."/>
        </authorList>
    </citation>
    <scope>NUCLEOTIDE SEQUENCE</scope>
    <source>
        <strain evidence="1">A18/3m</strain>
    </source>
</reference>
<gene>
    <name evidence="1" type="ORF">N8E88_06645</name>
</gene>
<keyword evidence="2" id="KW-1185">Reference proteome</keyword>
<sequence length="243" mass="26785">MDKFVGFFGVVVRKPSPDGSPAGTTPLSHADGVSLHLLDDWSIIDLMSKTDTRAILIDEGLKALLSHGYEGAGIGPILKSAGVPKGSFYHFFASKEEFASAVLASYCNNNQKVRTQLLLEDKTRSPLRRLRDYFEYYEKEYGSGDPTCGCLLGNLSQSIAAHSEVLQRELHRSFTAWQGDFRAVLREARDAGELPEYLDPDETAAFLIDAYEGALVRMKAEGSIKPLQRFSTMTLDGLLAQKS</sequence>
<organism evidence="1 2">
    <name type="scientific">Phyllobacterium zundukense</name>
    <dbReference type="NCBI Taxonomy" id="1867719"/>
    <lineage>
        <taxon>Bacteria</taxon>
        <taxon>Pseudomonadati</taxon>
        <taxon>Pseudomonadota</taxon>
        <taxon>Alphaproteobacteria</taxon>
        <taxon>Hyphomicrobiales</taxon>
        <taxon>Phyllobacteriaceae</taxon>
        <taxon>Phyllobacterium</taxon>
    </lineage>
</organism>
<protein>
    <submittedName>
        <fullName evidence="1">TetR/AcrR family transcriptional regulator</fullName>
    </submittedName>
</protein>
<dbReference type="Proteomes" id="UP001061991">
    <property type="component" value="Plasmid p_unnamed2"/>
</dbReference>